<evidence type="ECO:0000256" key="3">
    <source>
        <dbReference type="ARBA" id="ARBA00023237"/>
    </source>
</evidence>
<accession>A0A7W4WEH5</accession>
<keyword evidence="8" id="KW-1185">Reference proteome</keyword>
<keyword evidence="4" id="KW-0732">Signal</keyword>
<evidence type="ECO:0000259" key="5">
    <source>
        <dbReference type="Pfam" id="PF03865"/>
    </source>
</evidence>
<dbReference type="Pfam" id="PF03865">
    <property type="entry name" value="ShlB"/>
    <property type="match status" value="1"/>
</dbReference>
<dbReference type="InterPro" id="IPR013686">
    <property type="entry name" value="Polypept-transport_assoc_ShlB"/>
</dbReference>
<dbReference type="Proteomes" id="UP000535937">
    <property type="component" value="Unassembled WGS sequence"/>
</dbReference>
<dbReference type="GO" id="GO:0046819">
    <property type="term" value="P:protein secretion by the type V secretion system"/>
    <property type="evidence" value="ECO:0007669"/>
    <property type="project" value="TreeGrafter"/>
</dbReference>
<evidence type="ECO:0000313" key="8">
    <source>
        <dbReference type="Proteomes" id="UP000535937"/>
    </source>
</evidence>
<keyword evidence="1" id="KW-0472">Membrane</keyword>
<dbReference type="PANTHER" id="PTHR34597:SF1">
    <property type="entry name" value="HEME_HEMOPEXIN TRANSPORTER PROTEIN HUXB"/>
    <property type="match status" value="1"/>
</dbReference>
<keyword evidence="2" id="KW-0812">Transmembrane</keyword>
<organism evidence="7 8">
    <name type="scientific">Microbulbifer rhizosphaerae</name>
    <dbReference type="NCBI Taxonomy" id="1562603"/>
    <lineage>
        <taxon>Bacteria</taxon>
        <taxon>Pseudomonadati</taxon>
        <taxon>Pseudomonadota</taxon>
        <taxon>Gammaproteobacteria</taxon>
        <taxon>Cellvibrionales</taxon>
        <taxon>Microbulbiferaceae</taxon>
        <taxon>Microbulbifer</taxon>
    </lineage>
</organism>
<protein>
    <submittedName>
        <fullName evidence="7">Hemolysin activation/secretion protein</fullName>
    </submittedName>
</protein>
<reference evidence="7 8" key="1">
    <citation type="submission" date="2020-08" db="EMBL/GenBank/DDBJ databases">
        <title>Genomic Encyclopedia of Type Strains, Phase III (KMG-III): the genomes of soil and plant-associated and newly described type strains.</title>
        <authorList>
            <person name="Whitman W."/>
        </authorList>
    </citation>
    <scope>NUCLEOTIDE SEQUENCE [LARGE SCALE GENOMIC DNA]</scope>
    <source>
        <strain evidence="7 8">CECT 8799</strain>
    </source>
</reference>
<dbReference type="GO" id="GO:0098046">
    <property type="term" value="C:type V protein secretion system complex"/>
    <property type="evidence" value="ECO:0007669"/>
    <property type="project" value="TreeGrafter"/>
</dbReference>
<dbReference type="GO" id="GO:0008320">
    <property type="term" value="F:protein transmembrane transporter activity"/>
    <property type="evidence" value="ECO:0007669"/>
    <property type="project" value="TreeGrafter"/>
</dbReference>
<evidence type="ECO:0000256" key="1">
    <source>
        <dbReference type="ARBA" id="ARBA00022452"/>
    </source>
</evidence>
<name>A0A7W4WEH5_9GAMM</name>
<keyword evidence="3" id="KW-0998">Cell outer membrane</keyword>
<dbReference type="Gene3D" id="3.10.20.310">
    <property type="entry name" value="membrane protein fhac"/>
    <property type="match status" value="1"/>
</dbReference>
<evidence type="ECO:0000259" key="6">
    <source>
        <dbReference type="Pfam" id="PF08479"/>
    </source>
</evidence>
<dbReference type="InterPro" id="IPR051544">
    <property type="entry name" value="TPS_OM_transporter"/>
</dbReference>
<dbReference type="InterPro" id="IPR005565">
    <property type="entry name" value="Hemolysn_activator_HlyB_C"/>
</dbReference>
<dbReference type="SUPFAM" id="SSF56935">
    <property type="entry name" value="Porins"/>
    <property type="match status" value="1"/>
</dbReference>
<comment type="caution">
    <text evidence="7">The sequence shown here is derived from an EMBL/GenBank/DDBJ whole genome shotgun (WGS) entry which is preliminary data.</text>
</comment>
<sequence>MSHTATRKPLSVSLLILLGLAPLGAQAAPPDAGRIMRDTLSVTPYEPLGPSVSFELDVAPLEESEQGGARVRVTRIELSGHSVFDEATLQAVVADALTTEQDLAGLRGIANRLTRYYRDRGYPFARAILPPQTLQDGVLRITLLEGRYGAVRGDGALAAQAQPWLDTLQSGDVIAADPLERTTLLLGDLPGIETVPVMRPGDTLGSGDLAVKVTPGEQLQTTFGTDNHGSRTSGEGRAHIGVLANRLFTLGDELNVTALYSEEDLWLGRVAYSLPLGHSGLRGELAYARTEYNLREPFTGFTGTADIGSARLSYPFIRSHQGNLTASLSYRYKTLDDRLLDVSYQRRDSDSGSIALQFDRRDTLGGGGISYGEIGITSGDLSNDTNGTTEGGFSYLGLDLSRLQSLPGSFSLWANARVQWADTQLDSSEAMSLGGANGVRAYPQGEVSGSRAWLARLETRYHAAAQVTPYLFYDHGRRAGYLDEPGERLAGGGLGLRYSGAAWSLDAAMAFQTTGETATEDEQRDPRFWLQATYRL</sequence>
<dbReference type="RefSeq" id="WP_183462372.1">
    <property type="nucleotide sequence ID" value="NZ_JACHWZ010000020.1"/>
</dbReference>
<evidence type="ECO:0000256" key="4">
    <source>
        <dbReference type="SAM" id="SignalP"/>
    </source>
</evidence>
<dbReference type="Gene3D" id="2.40.160.50">
    <property type="entry name" value="membrane protein fhac: a member of the omp85/tpsb transporter family"/>
    <property type="match status" value="1"/>
</dbReference>
<evidence type="ECO:0000313" key="7">
    <source>
        <dbReference type="EMBL" id="MBB3062778.1"/>
    </source>
</evidence>
<evidence type="ECO:0000256" key="2">
    <source>
        <dbReference type="ARBA" id="ARBA00022692"/>
    </source>
</evidence>
<feature type="signal peptide" evidence="4">
    <location>
        <begin position="1"/>
        <end position="27"/>
    </location>
</feature>
<keyword evidence="1" id="KW-1134">Transmembrane beta strand</keyword>
<dbReference type="AlphaFoldDB" id="A0A7W4WEH5"/>
<dbReference type="EMBL" id="JACHWZ010000020">
    <property type="protein sequence ID" value="MBB3062778.1"/>
    <property type="molecule type" value="Genomic_DNA"/>
</dbReference>
<feature type="chain" id="PRO_5031188200" evidence="4">
    <location>
        <begin position="28"/>
        <end position="536"/>
    </location>
</feature>
<dbReference type="PANTHER" id="PTHR34597">
    <property type="entry name" value="SLR1661 PROTEIN"/>
    <property type="match status" value="1"/>
</dbReference>
<feature type="domain" description="Polypeptide-transport-associated ShlB-type" evidence="6">
    <location>
        <begin position="72"/>
        <end position="146"/>
    </location>
</feature>
<dbReference type="Pfam" id="PF08479">
    <property type="entry name" value="POTRA_2"/>
    <property type="match status" value="1"/>
</dbReference>
<gene>
    <name evidence="7" type="ORF">FHS09_003627</name>
</gene>
<proteinExistence type="predicted"/>
<feature type="domain" description="Haemolysin activator HlyB C-terminal" evidence="5">
    <location>
        <begin position="205"/>
        <end position="497"/>
    </location>
</feature>